<accession>A0A0F9KBV1</accession>
<protein>
    <submittedName>
        <fullName evidence="1">Uncharacterized protein</fullName>
    </submittedName>
</protein>
<proteinExistence type="predicted"/>
<dbReference type="AlphaFoldDB" id="A0A0F9KBV1"/>
<sequence>MKIIGDCREYVQKLKIFEAEQPELYATITKFVESDDYAFTESTFMEIAQAYKVK</sequence>
<comment type="caution">
    <text evidence="1">The sequence shown here is derived from an EMBL/GenBank/DDBJ whole genome shotgun (WGS) entry which is preliminary data.</text>
</comment>
<evidence type="ECO:0000313" key="1">
    <source>
        <dbReference type="EMBL" id="KKM79659.1"/>
    </source>
</evidence>
<gene>
    <name evidence="1" type="ORF">LCGC14_1347830</name>
</gene>
<reference evidence="1" key="1">
    <citation type="journal article" date="2015" name="Nature">
        <title>Complex archaea that bridge the gap between prokaryotes and eukaryotes.</title>
        <authorList>
            <person name="Spang A."/>
            <person name="Saw J.H."/>
            <person name="Jorgensen S.L."/>
            <person name="Zaremba-Niedzwiedzka K."/>
            <person name="Martijn J."/>
            <person name="Lind A.E."/>
            <person name="van Eijk R."/>
            <person name="Schleper C."/>
            <person name="Guy L."/>
            <person name="Ettema T.J."/>
        </authorList>
    </citation>
    <scope>NUCLEOTIDE SEQUENCE</scope>
</reference>
<dbReference type="EMBL" id="LAZR01008305">
    <property type="protein sequence ID" value="KKM79659.1"/>
    <property type="molecule type" value="Genomic_DNA"/>
</dbReference>
<organism evidence="1">
    <name type="scientific">marine sediment metagenome</name>
    <dbReference type="NCBI Taxonomy" id="412755"/>
    <lineage>
        <taxon>unclassified sequences</taxon>
        <taxon>metagenomes</taxon>
        <taxon>ecological metagenomes</taxon>
    </lineage>
</organism>
<name>A0A0F9KBV1_9ZZZZ</name>